<name>A0A075H169_9ARCH</name>
<reference evidence="1" key="1">
    <citation type="journal article" date="2014" name="Genome Biol. Evol.">
        <title>Pangenome evidence for extensive interdomain horizontal transfer affecting lineage core and shell genes in uncultured planktonic thaumarchaeota and euryarchaeota.</title>
        <authorList>
            <person name="Deschamps P."/>
            <person name="Zivanovic Y."/>
            <person name="Moreira D."/>
            <person name="Rodriguez-Valera F."/>
            <person name="Lopez-Garcia P."/>
        </authorList>
    </citation>
    <scope>NUCLEOTIDE SEQUENCE</scope>
</reference>
<dbReference type="AlphaFoldDB" id="A0A075H169"/>
<accession>A0A075H169</accession>
<dbReference type="EMBL" id="KF900811">
    <property type="protein sequence ID" value="AIF07718.1"/>
    <property type="molecule type" value="Genomic_DNA"/>
</dbReference>
<protein>
    <submittedName>
        <fullName evidence="1">Uncharacterized protein</fullName>
    </submittedName>
</protein>
<sequence>MSESSPIKDALYAKIDDIGQERIHKLMLSGKFSELFEKIYETAINNIHGINEYEKHGIMAESLTHYLFTEMLIPSQRKISFKNIELDMIIPNIVELKKNSNNAILIFFNKTSNIDEIKQNIQEMKKIQNLDANIWVISKNDIQIPQTTYATKKESFSKFLKDTQTFIKTKKINKLNIFKTKT</sequence>
<proteinExistence type="predicted"/>
<organism evidence="1">
    <name type="scientific">uncultured marine thaumarchaeote KM3_23_F10</name>
    <dbReference type="NCBI Taxonomy" id="1456100"/>
    <lineage>
        <taxon>Archaea</taxon>
        <taxon>Nitrososphaerota</taxon>
        <taxon>environmental samples</taxon>
    </lineage>
</organism>
<evidence type="ECO:0000313" key="1">
    <source>
        <dbReference type="EMBL" id="AIF07718.1"/>
    </source>
</evidence>